<dbReference type="EMBL" id="SMOL01000223">
    <property type="protein sequence ID" value="KAB2623377.1"/>
    <property type="molecule type" value="Genomic_DNA"/>
</dbReference>
<keyword evidence="1" id="KW-0645">Protease</keyword>
<dbReference type="Proteomes" id="UP000327157">
    <property type="component" value="Unassembled WGS sequence"/>
</dbReference>
<dbReference type="Pfam" id="PF13976">
    <property type="entry name" value="gag_pre-integrs"/>
    <property type="match status" value="1"/>
</dbReference>
<dbReference type="SUPFAM" id="SSF53098">
    <property type="entry name" value="Ribonuclease H-like"/>
    <property type="match status" value="1"/>
</dbReference>
<dbReference type="GO" id="GO:0015074">
    <property type="term" value="P:DNA integration"/>
    <property type="evidence" value="ECO:0007669"/>
    <property type="project" value="InterPro"/>
</dbReference>
<gene>
    <name evidence="4" type="ORF">D8674_040808</name>
</gene>
<dbReference type="Gene3D" id="3.30.420.10">
    <property type="entry name" value="Ribonuclease H-like superfamily/Ribonuclease H"/>
    <property type="match status" value="1"/>
</dbReference>
<reference evidence="4 5" key="2">
    <citation type="submission" date="2019-11" db="EMBL/GenBank/DDBJ databases">
        <title>A de novo genome assembly of a pear dwarfing rootstock.</title>
        <authorList>
            <person name="Wang F."/>
            <person name="Wang J."/>
            <person name="Li S."/>
            <person name="Zhang Y."/>
            <person name="Fang M."/>
            <person name="Ma L."/>
            <person name="Zhao Y."/>
            <person name="Jiang S."/>
        </authorList>
    </citation>
    <scope>NUCLEOTIDE SEQUENCE [LARGE SCALE GENOMIC DNA]</scope>
    <source>
        <strain evidence="4">S2</strain>
        <tissue evidence="4">Leaf</tissue>
    </source>
</reference>
<organism evidence="4 5">
    <name type="scientific">Pyrus ussuriensis x Pyrus communis</name>
    <dbReference type="NCBI Taxonomy" id="2448454"/>
    <lineage>
        <taxon>Eukaryota</taxon>
        <taxon>Viridiplantae</taxon>
        <taxon>Streptophyta</taxon>
        <taxon>Embryophyta</taxon>
        <taxon>Tracheophyta</taxon>
        <taxon>Spermatophyta</taxon>
        <taxon>Magnoliopsida</taxon>
        <taxon>eudicotyledons</taxon>
        <taxon>Gunneridae</taxon>
        <taxon>Pentapetalae</taxon>
        <taxon>rosids</taxon>
        <taxon>fabids</taxon>
        <taxon>Rosales</taxon>
        <taxon>Rosaceae</taxon>
        <taxon>Amygdaloideae</taxon>
        <taxon>Maleae</taxon>
        <taxon>Pyrus</taxon>
    </lineage>
</organism>
<dbReference type="OrthoDB" id="434790at2759"/>
<dbReference type="AlphaFoldDB" id="A0A5N5H8Z0"/>
<dbReference type="PROSITE" id="PS50994">
    <property type="entry name" value="INTEGRASE"/>
    <property type="match status" value="1"/>
</dbReference>
<reference evidence="4 5" key="1">
    <citation type="submission" date="2019-09" db="EMBL/GenBank/DDBJ databases">
        <authorList>
            <person name="Ou C."/>
        </authorList>
    </citation>
    <scope>NUCLEOTIDE SEQUENCE [LARGE SCALE GENOMIC DNA]</scope>
    <source>
        <strain evidence="4">S2</strain>
        <tissue evidence="4">Leaf</tissue>
    </source>
</reference>
<dbReference type="Pfam" id="PF00665">
    <property type="entry name" value="rve"/>
    <property type="match status" value="1"/>
</dbReference>
<dbReference type="InterPro" id="IPR012337">
    <property type="entry name" value="RNaseH-like_sf"/>
</dbReference>
<name>A0A5N5H8Z0_9ROSA</name>
<dbReference type="InterPro" id="IPR036397">
    <property type="entry name" value="RNaseH_sf"/>
</dbReference>
<feature type="domain" description="Integrase catalytic" evidence="3">
    <location>
        <begin position="378"/>
        <end position="473"/>
    </location>
</feature>
<keyword evidence="5" id="KW-1185">Reference proteome</keyword>
<evidence type="ECO:0000259" key="3">
    <source>
        <dbReference type="PROSITE" id="PS50994"/>
    </source>
</evidence>
<dbReference type="InterPro" id="IPR054722">
    <property type="entry name" value="PolX-like_BBD"/>
</dbReference>
<dbReference type="CDD" id="cd09272">
    <property type="entry name" value="RNase_HI_RT_Ty1"/>
    <property type="match status" value="1"/>
</dbReference>
<keyword evidence="1" id="KW-0064">Aspartyl protease</keyword>
<sequence length="869" mass="96203">MAAGETVSDNDIIIAGLAGLPKEYGVIRTVILARESSITLREFRAQLLGTEKEIEGEMNLLPQNMAALFVQGSQSGQNTSLGSVMYGGHHDQSCGYGFVAHSHSGQQHGFKSQTYNGGYRAGNGGQFRNNSSNYRTGNNFRGRGFYGGNSPYSSGTRQVQNPPPASLSAMNAQQTSQAPPQDLWIVDSGASHHMTADINALNQVALYQGSDNMTIGNGSSLPIKHIDSSAIHTSDHSLVLSKVLHVPNIARNLLSVKQLCADNNSWFICDECEFFVQDKKTREVVYHGKSKPEELFQIPVVKASRGHKFVTRDPVAYLGKLVKSDIWHQRLGHPAHDIVAAMLRQSKVLHKLDETYTTCISCIRGKMSRIPFPVRNDSCRVPFEKVHTDVWGPTPVKSVEGFRYYVLFVDEYTRFTWIFPMCNKSDVFAIFLKFYAFIHTQFGLTIKGLQTDGGGEYTSKRFTSFLAAKGYAMGYKGVICYDQQSKKCIISRHVIFEESIFPARLGPSHSGMASTETVNQTSSVVIPFPIPMRSQNHICEDSLASTSHGSYSTTSDTPTPPHLLPVLDTAQLQVLLPLSEHSSSTDSHVVPVHQPLHPRIQTRLQTGAISRKNYAAHLATFPELNSLQILESCSDMSCSGSITSACPGVFSFLADITEPEEPKTFRAASCKSEWQHAMQEEYDALKAQGTLEYGLHYKKSLDFNLLAYSDSDWAADINTRRSITGFVIYLGDNPISWQSKKQSTVSRSSTEAEYKALAHSATDLFWIRSLLKDMHQHILVPPVLYCDNLSALALSSNPVFHSKIKHLDTDYHFVREKVQQGDLLVQYIPTEEQVADVFTKGLHGPVFVKHCRHLALAVSGPVLDPVLGV</sequence>
<accession>A0A5N5H8Z0</accession>
<evidence type="ECO:0000256" key="2">
    <source>
        <dbReference type="SAM" id="MobiDB-lite"/>
    </source>
</evidence>
<dbReference type="PANTHER" id="PTHR11439">
    <property type="entry name" value="GAG-POL-RELATED RETROTRANSPOSON"/>
    <property type="match status" value="1"/>
</dbReference>
<dbReference type="InterPro" id="IPR001584">
    <property type="entry name" value="Integrase_cat-core"/>
</dbReference>
<proteinExistence type="predicted"/>
<dbReference type="SUPFAM" id="SSF56672">
    <property type="entry name" value="DNA/RNA polymerases"/>
    <property type="match status" value="1"/>
</dbReference>
<dbReference type="GO" id="GO:0004190">
    <property type="term" value="F:aspartic-type endopeptidase activity"/>
    <property type="evidence" value="ECO:0007669"/>
    <property type="project" value="UniProtKB-KW"/>
</dbReference>
<dbReference type="InterPro" id="IPR043502">
    <property type="entry name" value="DNA/RNA_pol_sf"/>
</dbReference>
<dbReference type="InterPro" id="IPR025724">
    <property type="entry name" value="GAG-pre-integrase_dom"/>
</dbReference>
<dbReference type="GO" id="GO:0003676">
    <property type="term" value="F:nucleic acid binding"/>
    <property type="evidence" value="ECO:0007669"/>
    <property type="project" value="InterPro"/>
</dbReference>
<feature type="compositionally biased region" description="Polar residues" evidence="2">
    <location>
        <begin position="150"/>
        <end position="160"/>
    </location>
</feature>
<dbReference type="PANTHER" id="PTHR11439:SF483">
    <property type="entry name" value="PEPTIDE SYNTHASE GLIP-LIKE, PUTATIVE (AFU_ORTHOLOGUE AFUA_3G12920)-RELATED"/>
    <property type="match status" value="1"/>
</dbReference>
<comment type="caution">
    <text evidence="4">The sequence shown here is derived from an EMBL/GenBank/DDBJ whole genome shotgun (WGS) entry which is preliminary data.</text>
</comment>
<keyword evidence="1" id="KW-0378">Hydrolase</keyword>
<evidence type="ECO:0000313" key="4">
    <source>
        <dbReference type="EMBL" id="KAB2623377.1"/>
    </source>
</evidence>
<evidence type="ECO:0000313" key="5">
    <source>
        <dbReference type="Proteomes" id="UP000327157"/>
    </source>
</evidence>
<evidence type="ECO:0000256" key="1">
    <source>
        <dbReference type="ARBA" id="ARBA00022750"/>
    </source>
</evidence>
<dbReference type="Pfam" id="PF22936">
    <property type="entry name" value="Pol_BBD"/>
    <property type="match status" value="1"/>
</dbReference>
<feature type="region of interest" description="Disordered" evidence="2">
    <location>
        <begin position="146"/>
        <end position="174"/>
    </location>
</feature>
<protein>
    <recommendedName>
        <fullName evidence="3">Integrase catalytic domain-containing protein</fullName>
    </recommendedName>
</protein>